<proteinExistence type="predicted"/>
<reference evidence="1" key="1">
    <citation type="journal article" date="2014" name="Nat. Commun.">
        <title>The tobacco genome sequence and its comparison with those of tomato and potato.</title>
        <authorList>
            <person name="Sierro N."/>
            <person name="Battey J.N."/>
            <person name="Ouadi S."/>
            <person name="Bakaher N."/>
            <person name="Bovet L."/>
            <person name="Willig A."/>
            <person name="Goepfert S."/>
            <person name="Peitsch M.C."/>
            <person name="Ivanov N.V."/>
        </authorList>
    </citation>
    <scope>NUCLEOTIDE SEQUENCE [LARGE SCALE GENOMIC DNA]</scope>
</reference>
<evidence type="ECO:0000313" key="2">
    <source>
        <dbReference type="RefSeq" id="XP_075112248.1"/>
    </source>
</evidence>
<name>A0AC58URX8_TOBAC</name>
<dbReference type="RefSeq" id="XP_075112248.1">
    <property type="nucleotide sequence ID" value="XM_075256147.1"/>
</dbReference>
<dbReference type="Proteomes" id="UP000790787">
    <property type="component" value="Chromosome 6"/>
</dbReference>
<sequence length="131" mass="15242">MAEAKAILKRILLCRDRIKGNIIVESYSLFHVTLINNKLKPPWEIRLILEHIQEISYDECFTFVHIYREVNMVADMLANLGESLKDHVVFNSLTNCPHHVRAVVLLDREGIPNFRFKPKRNQFVVNDVSNG</sequence>
<evidence type="ECO:0000313" key="1">
    <source>
        <dbReference type="Proteomes" id="UP000790787"/>
    </source>
</evidence>
<organism evidence="1 2">
    <name type="scientific">Nicotiana tabacum</name>
    <name type="common">Common tobacco</name>
    <dbReference type="NCBI Taxonomy" id="4097"/>
    <lineage>
        <taxon>Eukaryota</taxon>
        <taxon>Viridiplantae</taxon>
        <taxon>Streptophyta</taxon>
        <taxon>Embryophyta</taxon>
        <taxon>Tracheophyta</taxon>
        <taxon>Spermatophyta</taxon>
        <taxon>Magnoliopsida</taxon>
        <taxon>eudicotyledons</taxon>
        <taxon>Gunneridae</taxon>
        <taxon>Pentapetalae</taxon>
        <taxon>asterids</taxon>
        <taxon>lamiids</taxon>
        <taxon>Solanales</taxon>
        <taxon>Solanaceae</taxon>
        <taxon>Nicotianoideae</taxon>
        <taxon>Nicotianeae</taxon>
        <taxon>Nicotiana</taxon>
    </lineage>
</organism>
<reference evidence="2" key="2">
    <citation type="submission" date="2025-08" db="UniProtKB">
        <authorList>
            <consortium name="RefSeq"/>
        </authorList>
    </citation>
    <scope>IDENTIFICATION</scope>
    <source>
        <tissue evidence="2">Leaf</tissue>
    </source>
</reference>
<keyword evidence="1" id="KW-1185">Reference proteome</keyword>
<protein>
    <submittedName>
        <fullName evidence="2">Uncharacterized protein LOC142182156</fullName>
    </submittedName>
</protein>
<accession>A0AC58URX8</accession>
<gene>
    <name evidence="2" type="primary">LOC142182156</name>
</gene>